<dbReference type="GO" id="GO:0020037">
    <property type="term" value="F:heme binding"/>
    <property type="evidence" value="ECO:0007669"/>
    <property type="project" value="InterPro"/>
</dbReference>
<protein>
    <recommendedName>
        <fullName evidence="4">Cytochrome c domain-containing protein</fullName>
    </recommendedName>
</protein>
<dbReference type="AlphaFoldDB" id="A0A382I2G2"/>
<dbReference type="PANTHER" id="PTHR33546:SF1">
    <property type="entry name" value="LARGE, MULTIFUNCTIONAL SECRETED PROTEIN"/>
    <property type="match status" value="1"/>
</dbReference>
<feature type="domain" description="Cytochrome c" evidence="4">
    <location>
        <begin position="352"/>
        <end position="445"/>
    </location>
</feature>
<keyword evidence="2" id="KW-0479">Metal-binding</keyword>
<evidence type="ECO:0000256" key="1">
    <source>
        <dbReference type="ARBA" id="ARBA00022617"/>
    </source>
</evidence>
<dbReference type="GO" id="GO:0009055">
    <property type="term" value="F:electron transfer activity"/>
    <property type="evidence" value="ECO:0007669"/>
    <property type="project" value="InterPro"/>
</dbReference>
<dbReference type="InterPro" id="IPR009056">
    <property type="entry name" value="Cyt_c-like_dom"/>
</dbReference>
<evidence type="ECO:0000259" key="4">
    <source>
        <dbReference type="PROSITE" id="PS51007"/>
    </source>
</evidence>
<dbReference type="Gene3D" id="1.10.760.10">
    <property type="entry name" value="Cytochrome c-like domain"/>
    <property type="match status" value="1"/>
</dbReference>
<dbReference type="SUPFAM" id="SSF46626">
    <property type="entry name" value="Cytochrome c"/>
    <property type="match status" value="1"/>
</dbReference>
<proteinExistence type="predicted"/>
<name>A0A382I2G2_9ZZZZ</name>
<reference evidence="5" key="1">
    <citation type="submission" date="2018-05" db="EMBL/GenBank/DDBJ databases">
        <authorList>
            <person name="Lanie J.A."/>
            <person name="Ng W.-L."/>
            <person name="Kazmierczak K.M."/>
            <person name="Andrzejewski T.M."/>
            <person name="Davidsen T.M."/>
            <person name="Wayne K.J."/>
            <person name="Tettelin H."/>
            <person name="Glass J.I."/>
            <person name="Rusch D."/>
            <person name="Podicherti R."/>
            <person name="Tsui H.-C.T."/>
            <person name="Winkler M.E."/>
        </authorList>
    </citation>
    <scope>NUCLEOTIDE SEQUENCE</scope>
</reference>
<sequence>EPMDRALDHSVTFALIEIAQPDAVSLSRLAKRPGALRVALMSLDQMEGDNLLVGEVLPSLQSRSAALRKTAEWICDRHAEWGDDLAAHYAASLRRVKSPADVQALAARLAKLATAPAIQAELAKAVADVSQGKAARLTALAAMASAPVNPAPDAWLDAIDSTAAPLQPAAVQTLVSLRLAKAQQERAAGMLRRLGSSPALPHRQRTLAYNGIPGGLFAPDEVEFGYLLGQLDAAKPFTQRSNAANALAGAKLAEAQLARLAKRLGSIASAEATVLLPAFGQGRAAPIGQALLAVLAQANWLRGLDDVVLQKATAGYGKTVKGEAADLLAKAKATSPDQAKLLRELADGLPGGDALRGKAVFRGPKAGCSTCHSMAYHGGQFGPDLTRIGQVRKKMDLLEAIVFPSASFVRSYETMQVSTGDGGVLAGIVSDQDAGQVTLALSPEKSVRVERGN</sequence>
<evidence type="ECO:0000256" key="3">
    <source>
        <dbReference type="ARBA" id="ARBA00023004"/>
    </source>
</evidence>
<organism evidence="5">
    <name type="scientific">marine metagenome</name>
    <dbReference type="NCBI Taxonomy" id="408172"/>
    <lineage>
        <taxon>unclassified sequences</taxon>
        <taxon>metagenomes</taxon>
        <taxon>ecological metagenomes</taxon>
    </lineage>
</organism>
<dbReference type="NCBIfam" id="TIGR02603">
    <property type="entry name" value="CxxCH_TIGR02603"/>
    <property type="match status" value="1"/>
</dbReference>
<evidence type="ECO:0000313" key="5">
    <source>
        <dbReference type="EMBL" id="SVB93748.1"/>
    </source>
</evidence>
<dbReference type="PANTHER" id="PTHR33546">
    <property type="entry name" value="LARGE, MULTIFUNCTIONAL SECRETED PROTEIN-RELATED"/>
    <property type="match status" value="1"/>
</dbReference>
<evidence type="ECO:0000256" key="2">
    <source>
        <dbReference type="ARBA" id="ARBA00022723"/>
    </source>
</evidence>
<dbReference type="PROSITE" id="PS51007">
    <property type="entry name" value="CYTC"/>
    <property type="match status" value="1"/>
</dbReference>
<accession>A0A382I2G2</accession>
<dbReference type="InterPro" id="IPR036909">
    <property type="entry name" value="Cyt_c-like_dom_sf"/>
</dbReference>
<dbReference type="InterPro" id="IPR013427">
    <property type="entry name" value="Haem-bd_dom_put"/>
</dbReference>
<keyword evidence="3" id="KW-0408">Iron</keyword>
<dbReference type="GO" id="GO:0046872">
    <property type="term" value="F:metal ion binding"/>
    <property type="evidence" value="ECO:0007669"/>
    <property type="project" value="UniProtKB-KW"/>
</dbReference>
<gene>
    <name evidence="5" type="ORF">METZ01_LOCUS246602</name>
</gene>
<keyword evidence="1" id="KW-0349">Heme</keyword>
<feature type="non-terminal residue" evidence="5">
    <location>
        <position position="1"/>
    </location>
</feature>
<feature type="non-terminal residue" evidence="5">
    <location>
        <position position="453"/>
    </location>
</feature>
<dbReference type="EMBL" id="UINC01064767">
    <property type="protein sequence ID" value="SVB93748.1"/>
    <property type="molecule type" value="Genomic_DNA"/>
</dbReference>